<dbReference type="NCBIfam" id="TIGR01356">
    <property type="entry name" value="aroA"/>
    <property type="match status" value="1"/>
</dbReference>
<dbReference type="FunFam" id="3.65.10.10:FF:000005">
    <property type="entry name" value="3-phosphoshikimate 1-carboxyvinyltransferase"/>
    <property type="match status" value="1"/>
</dbReference>
<proteinExistence type="inferred from homology"/>
<dbReference type="GO" id="GO:0009073">
    <property type="term" value="P:aromatic amino acid family biosynthetic process"/>
    <property type="evidence" value="ECO:0007669"/>
    <property type="project" value="UniProtKB-KW"/>
</dbReference>
<feature type="binding site" evidence="8">
    <location>
        <position position="386"/>
    </location>
    <ligand>
        <name>phosphoenolpyruvate</name>
        <dbReference type="ChEBI" id="CHEBI:58702"/>
    </ligand>
</feature>
<reference evidence="10 11" key="1">
    <citation type="submission" date="2020-02" db="EMBL/GenBank/DDBJ databases">
        <authorList>
            <person name="Zhang X.-Y."/>
        </authorList>
    </citation>
    <scope>NUCLEOTIDE SEQUENCE [LARGE SCALE GENOMIC DNA]</scope>
    <source>
        <strain evidence="10 11">C33</strain>
    </source>
</reference>
<feature type="binding site" evidence="8">
    <location>
        <position position="168"/>
    </location>
    <ligand>
        <name>phosphoenolpyruvate</name>
        <dbReference type="ChEBI" id="CHEBI:58702"/>
    </ligand>
</feature>
<dbReference type="InterPro" id="IPR013792">
    <property type="entry name" value="RNA3'P_cycl/enolpyr_Trfase_a/b"/>
</dbReference>
<feature type="binding site" evidence="8">
    <location>
        <position position="341"/>
    </location>
    <ligand>
        <name>3-phosphoshikimate</name>
        <dbReference type="ChEBI" id="CHEBI:145989"/>
    </ligand>
</feature>
<dbReference type="GO" id="GO:0009423">
    <property type="term" value="P:chorismate biosynthetic process"/>
    <property type="evidence" value="ECO:0007669"/>
    <property type="project" value="UniProtKB-UniRule"/>
</dbReference>
<evidence type="ECO:0000259" key="9">
    <source>
        <dbReference type="Pfam" id="PF00275"/>
    </source>
</evidence>
<dbReference type="InterPro" id="IPR001986">
    <property type="entry name" value="Enolpyruvate_Tfrase_dom"/>
</dbReference>
<dbReference type="Proteomes" id="UP000484885">
    <property type="component" value="Unassembled WGS sequence"/>
</dbReference>
<evidence type="ECO:0000256" key="5">
    <source>
        <dbReference type="ARBA" id="ARBA00022679"/>
    </source>
</evidence>
<dbReference type="SUPFAM" id="SSF55205">
    <property type="entry name" value="EPT/RTPC-like"/>
    <property type="match status" value="1"/>
</dbReference>
<dbReference type="HAMAP" id="MF_00210">
    <property type="entry name" value="EPSP_synth"/>
    <property type="match status" value="1"/>
</dbReference>
<comment type="pathway">
    <text evidence="1 8">Metabolic intermediate biosynthesis; chorismate biosynthesis; chorismate from D-erythrose 4-phosphate and phosphoenolpyruvate: step 6/7.</text>
</comment>
<evidence type="ECO:0000256" key="7">
    <source>
        <dbReference type="ARBA" id="ARBA00044633"/>
    </source>
</evidence>
<feature type="binding site" evidence="8">
    <location>
        <position position="314"/>
    </location>
    <ligand>
        <name>3-phosphoshikimate</name>
        <dbReference type="ChEBI" id="CHEBI:145989"/>
    </ligand>
</feature>
<keyword evidence="5 8" id="KW-0808">Transferase</keyword>
<dbReference type="InterPro" id="IPR006264">
    <property type="entry name" value="EPSP_synthase"/>
</dbReference>
<evidence type="ECO:0000256" key="2">
    <source>
        <dbReference type="ARBA" id="ARBA00009948"/>
    </source>
</evidence>
<dbReference type="PANTHER" id="PTHR21090:SF5">
    <property type="entry name" value="PENTAFUNCTIONAL AROM POLYPEPTIDE"/>
    <property type="match status" value="1"/>
</dbReference>
<keyword evidence="4 8" id="KW-0028">Amino-acid biosynthesis</keyword>
<comment type="similarity">
    <text evidence="2 8">Belongs to the EPSP synthase family.</text>
</comment>
<feature type="binding site" evidence="8">
    <location>
        <position position="23"/>
    </location>
    <ligand>
        <name>3-phosphoshikimate</name>
        <dbReference type="ChEBI" id="CHEBI:145989"/>
    </ligand>
</feature>
<comment type="caution">
    <text evidence="8">Lacks conserved residue(s) required for the propagation of feature annotation.</text>
</comment>
<comment type="subunit">
    <text evidence="8">Monomer.</text>
</comment>
<comment type="function">
    <text evidence="8">Catalyzes the transfer of the enolpyruvyl moiety of phosphoenolpyruvate (PEP) to the 5-hydroxyl of shikimate-3-phosphate (S3P) to produce enolpyruvyl shikimate-3-phosphate and inorganic phosphate.</text>
</comment>
<feature type="binding site" evidence="8">
    <location>
        <position position="27"/>
    </location>
    <ligand>
        <name>3-phosphoshikimate</name>
        <dbReference type="ChEBI" id="CHEBI:145989"/>
    </ligand>
</feature>
<feature type="binding site" evidence="8">
    <location>
        <position position="168"/>
    </location>
    <ligand>
        <name>3-phosphoshikimate</name>
        <dbReference type="ChEBI" id="CHEBI:145989"/>
    </ligand>
</feature>
<dbReference type="RefSeq" id="WP_164210789.1">
    <property type="nucleotide sequence ID" value="NZ_JAAGSC010000039.1"/>
</dbReference>
<feature type="binding site" evidence="8">
    <location>
        <position position="22"/>
    </location>
    <ligand>
        <name>3-phosphoshikimate</name>
        <dbReference type="ChEBI" id="CHEBI:145989"/>
    </ligand>
</feature>
<feature type="active site" description="Proton acceptor" evidence="8">
    <location>
        <position position="314"/>
    </location>
</feature>
<comment type="caution">
    <text evidence="10">The sequence shown here is derived from an EMBL/GenBank/DDBJ whole genome shotgun (WGS) entry which is preliminary data.</text>
</comment>
<dbReference type="GO" id="GO:0008652">
    <property type="term" value="P:amino acid biosynthetic process"/>
    <property type="evidence" value="ECO:0007669"/>
    <property type="project" value="UniProtKB-KW"/>
</dbReference>
<dbReference type="Gene3D" id="3.65.10.10">
    <property type="entry name" value="Enolpyruvate transferase domain"/>
    <property type="match status" value="2"/>
</dbReference>
<feature type="binding site" evidence="8">
    <location>
        <position position="166"/>
    </location>
    <ligand>
        <name>3-phosphoshikimate</name>
        <dbReference type="ChEBI" id="CHEBI:145989"/>
    </ligand>
</feature>
<dbReference type="InterPro" id="IPR023193">
    <property type="entry name" value="EPSP_synthase_CS"/>
</dbReference>
<dbReference type="Pfam" id="PF00275">
    <property type="entry name" value="EPSP_synthase"/>
    <property type="match status" value="1"/>
</dbReference>
<dbReference type="AlphaFoldDB" id="A0A845UYQ8"/>
<dbReference type="GO" id="GO:0003866">
    <property type="term" value="F:3-phosphoshikimate 1-carboxyvinyltransferase activity"/>
    <property type="evidence" value="ECO:0007669"/>
    <property type="project" value="UniProtKB-UniRule"/>
</dbReference>
<dbReference type="PANTHER" id="PTHR21090">
    <property type="entry name" value="AROM/DEHYDROQUINATE SYNTHASE"/>
    <property type="match status" value="1"/>
</dbReference>
<feature type="domain" description="Enolpyruvate transferase" evidence="9">
    <location>
        <begin position="11"/>
        <end position="421"/>
    </location>
</feature>
<gene>
    <name evidence="8 10" type="primary">aroA</name>
    <name evidence="10" type="ORF">G3I74_06655</name>
</gene>
<keyword evidence="3 8" id="KW-0963">Cytoplasm</keyword>
<evidence type="ECO:0000256" key="4">
    <source>
        <dbReference type="ARBA" id="ARBA00022605"/>
    </source>
</evidence>
<sequence length="433" mass="45494">MKLIVRPCARPLTGRRQPPGDKSISHRLAILGGLAAGQSTITGYLQSADTLATLAAIEQLGARVEREQDEIRIHGGLGPIERASLDLGNSGTGVRLLAGALAGRSELFGAELVLTGDASLSSRPMARIIDPLDSMGAEISARDGRLPLRIRPRPLRAVRYRPKMASAQVKSAVLLAGLVAEGETVLVEPGPSRDHTERLLPALGVDVQRVGDEIRLRGGQALSGGRFHVPGDLSSAAFLLAAGLLVPGSDIEVDNVGLNPSRDGVLRIFAAMQGRVDRAAASTVGDEPVGQLRARGSTLRGVSIPPDWVPLAIDEFPIVMALAAAADGTTRISGAEELRVKESDRLAVMCRQLLRLGVDLEETPDGALIHGGTVEGGVVDSCGDHRIAMSLAVLGLVARGPVTICNAQWIRTSYPGFADDLAALGAELEWQEE</sequence>
<evidence type="ECO:0000256" key="6">
    <source>
        <dbReference type="ARBA" id="ARBA00023141"/>
    </source>
</evidence>
<keyword evidence="6 8" id="KW-0057">Aromatic amino acid biosynthesis</keyword>
<name>A0A845UYQ8_9GAMM</name>
<dbReference type="PROSITE" id="PS00885">
    <property type="entry name" value="EPSP_SYNTHASE_2"/>
    <property type="match status" value="1"/>
</dbReference>
<accession>A0A845UYQ8</accession>
<dbReference type="EC" id="2.5.1.19" evidence="8"/>
<feature type="binding site" evidence="8">
    <location>
        <position position="22"/>
    </location>
    <ligand>
        <name>phosphoenolpyruvate</name>
        <dbReference type="ChEBI" id="CHEBI:58702"/>
    </ligand>
</feature>
<evidence type="ECO:0000256" key="1">
    <source>
        <dbReference type="ARBA" id="ARBA00004811"/>
    </source>
</evidence>
<dbReference type="EMBL" id="JAAGSC010000039">
    <property type="protein sequence ID" value="NDY95402.1"/>
    <property type="molecule type" value="Genomic_DNA"/>
</dbReference>
<evidence type="ECO:0000313" key="11">
    <source>
        <dbReference type="Proteomes" id="UP000484885"/>
    </source>
</evidence>
<comment type="catalytic activity">
    <reaction evidence="7">
        <text>3-phosphoshikimate + phosphoenolpyruvate = 5-O-(1-carboxyvinyl)-3-phosphoshikimate + phosphate</text>
        <dbReference type="Rhea" id="RHEA:21256"/>
        <dbReference type="ChEBI" id="CHEBI:43474"/>
        <dbReference type="ChEBI" id="CHEBI:57701"/>
        <dbReference type="ChEBI" id="CHEBI:58702"/>
        <dbReference type="ChEBI" id="CHEBI:145989"/>
        <dbReference type="EC" id="2.5.1.19"/>
    </reaction>
    <physiologicalReaction direction="left-to-right" evidence="7">
        <dbReference type="Rhea" id="RHEA:21257"/>
    </physiologicalReaction>
</comment>
<organism evidence="10 11">
    <name type="scientific">Wenzhouxiangella limi</name>
    <dbReference type="NCBI Taxonomy" id="2707351"/>
    <lineage>
        <taxon>Bacteria</taxon>
        <taxon>Pseudomonadati</taxon>
        <taxon>Pseudomonadota</taxon>
        <taxon>Gammaproteobacteria</taxon>
        <taxon>Chromatiales</taxon>
        <taxon>Wenzhouxiangellaceae</taxon>
        <taxon>Wenzhouxiangella</taxon>
    </lineage>
</organism>
<dbReference type="PROSITE" id="PS00104">
    <property type="entry name" value="EPSP_SYNTHASE_1"/>
    <property type="match status" value="1"/>
</dbReference>
<evidence type="ECO:0000256" key="3">
    <source>
        <dbReference type="ARBA" id="ARBA00022490"/>
    </source>
</evidence>
<dbReference type="CDD" id="cd01556">
    <property type="entry name" value="EPSP_synthase"/>
    <property type="match status" value="1"/>
</dbReference>
<dbReference type="UniPathway" id="UPA00053">
    <property type="reaction ID" value="UER00089"/>
</dbReference>
<feature type="binding site" evidence="8">
    <location>
        <position position="123"/>
    </location>
    <ligand>
        <name>phosphoenolpyruvate</name>
        <dbReference type="ChEBI" id="CHEBI:58702"/>
    </ligand>
</feature>
<comment type="subcellular location">
    <subcellularLocation>
        <location evidence="8">Cytoplasm</location>
    </subcellularLocation>
</comment>
<dbReference type="InterPro" id="IPR036968">
    <property type="entry name" value="Enolpyruvate_Tfrase_sf"/>
</dbReference>
<feature type="binding site" evidence="8">
    <location>
        <position position="91"/>
    </location>
    <ligand>
        <name>phosphoenolpyruvate</name>
        <dbReference type="ChEBI" id="CHEBI:58702"/>
    </ligand>
</feature>
<dbReference type="PIRSF" id="PIRSF000505">
    <property type="entry name" value="EPSPS"/>
    <property type="match status" value="1"/>
</dbReference>
<keyword evidence="11" id="KW-1185">Reference proteome</keyword>
<evidence type="ECO:0000313" key="10">
    <source>
        <dbReference type="EMBL" id="NDY95402.1"/>
    </source>
</evidence>
<feature type="binding site" evidence="8">
    <location>
        <position position="345"/>
    </location>
    <ligand>
        <name>phosphoenolpyruvate</name>
        <dbReference type="ChEBI" id="CHEBI:58702"/>
    </ligand>
</feature>
<evidence type="ECO:0000256" key="8">
    <source>
        <dbReference type="HAMAP-Rule" id="MF_00210"/>
    </source>
</evidence>
<dbReference type="GO" id="GO:0005737">
    <property type="term" value="C:cytoplasm"/>
    <property type="evidence" value="ECO:0007669"/>
    <property type="project" value="UniProtKB-SubCell"/>
</dbReference>
<protein>
    <recommendedName>
        <fullName evidence="8">3-phosphoshikimate 1-carboxyvinyltransferase</fullName>
        <ecNumber evidence="8">2.5.1.19</ecNumber>
    </recommendedName>
    <alternativeName>
        <fullName evidence="8">5-enolpyruvylshikimate-3-phosphate synthase</fullName>
        <shortName evidence="8">EPSP synthase</shortName>
        <shortName evidence="8">EPSPS</shortName>
    </alternativeName>
</protein>